<evidence type="ECO:0000256" key="1">
    <source>
        <dbReference type="ARBA" id="ARBA00021948"/>
    </source>
</evidence>
<dbReference type="AlphaFoldDB" id="A0A7J5E574"/>
<dbReference type="GO" id="GO:0050532">
    <property type="term" value="F:2-phosphosulfolactate phosphatase activity"/>
    <property type="evidence" value="ECO:0007669"/>
    <property type="project" value="InterPro"/>
</dbReference>
<feature type="compositionally biased region" description="Low complexity" evidence="2">
    <location>
        <begin position="226"/>
        <end position="244"/>
    </location>
</feature>
<comment type="caution">
    <text evidence="3">The sequence shown here is derived from an EMBL/GenBank/DDBJ whole genome shotgun (WGS) entry which is preliminary data.</text>
</comment>
<accession>A0A7J5E574</accession>
<dbReference type="Pfam" id="PF04029">
    <property type="entry name" value="2-ph_phosp"/>
    <property type="match status" value="1"/>
</dbReference>
<gene>
    <name evidence="3" type="ORF">F9L07_06545</name>
</gene>
<dbReference type="Proteomes" id="UP000449906">
    <property type="component" value="Unassembled WGS sequence"/>
</dbReference>
<proteinExistence type="predicted"/>
<sequence>MEGVAAAQARAHAQAGRQVRLEWGPTGGAAISADADIAVVVDVLSFTTTLTIATARRTRVHPFAWKDERAAAYARERDAVLAVGRFEARELGHGGGRGSGGGREHGGRVAAPPSLSPAQLLDAVPVPRLVLPSPNGSSICAALAGTGAGAGTGIGLQVVGASLRNRTAVARWLAPRIAAGARVALVPAGERWPDGSLRPAVEDLWGAGAVLDGLAAEGADPDADPGVDPGVDPGAGPDADAAAGRWSAEARQARAAYRAAVGAGLEAALLDCASGRELVAVGFRADVLAAAALDADDVVPLLGGDGFTAA</sequence>
<dbReference type="EMBL" id="WBVM01000001">
    <property type="protein sequence ID" value="KAB2813416.1"/>
    <property type="molecule type" value="Genomic_DNA"/>
</dbReference>
<protein>
    <recommendedName>
        <fullName evidence="1">Probable 2-phosphosulfolactate phosphatase</fullName>
    </recommendedName>
</protein>
<dbReference type="InterPro" id="IPR005238">
    <property type="entry name" value="ComB-like"/>
</dbReference>
<dbReference type="InterPro" id="IPR036702">
    <property type="entry name" value="ComB-like_sf"/>
</dbReference>
<dbReference type="GO" id="GO:0000287">
    <property type="term" value="F:magnesium ion binding"/>
    <property type="evidence" value="ECO:0007669"/>
    <property type="project" value="InterPro"/>
</dbReference>
<dbReference type="SUPFAM" id="SSF142823">
    <property type="entry name" value="ComB-like"/>
    <property type="match status" value="1"/>
</dbReference>
<reference evidence="3 4" key="1">
    <citation type="submission" date="2019-09" db="EMBL/GenBank/DDBJ databases">
        <title>Pimelobacter sp. isolated from Paulinella.</title>
        <authorList>
            <person name="Jeong S.E."/>
        </authorList>
    </citation>
    <scope>NUCLEOTIDE SEQUENCE [LARGE SCALE GENOMIC DNA]</scope>
    <source>
        <strain evidence="3 4">Pch-N</strain>
    </source>
</reference>
<feature type="region of interest" description="Disordered" evidence="2">
    <location>
        <begin position="92"/>
        <end position="111"/>
    </location>
</feature>
<evidence type="ECO:0000313" key="4">
    <source>
        <dbReference type="Proteomes" id="UP000449906"/>
    </source>
</evidence>
<evidence type="ECO:0000313" key="3">
    <source>
        <dbReference type="EMBL" id="KAB2813416.1"/>
    </source>
</evidence>
<name>A0A7J5E574_NOCSI</name>
<dbReference type="Gene3D" id="3.90.1560.10">
    <property type="entry name" value="ComB-like"/>
    <property type="match status" value="1"/>
</dbReference>
<organism evidence="3 4">
    <name type="scientific">Nocardioides simplex</name>
    <name type="common">Arthrobacter simplex</name>
    <dbReference type="NCBI Taxonomy" id="2045"/>
    <lineage>
        <taxon>Bacteria</taxon>
        <taxon>Bacillati</taxon>
        <taxon>Actinomycetota</taxon>
        <taxon>Actinomycetes</taxon>
        <taxon>Propionibacteriales</taxon>
        <taxon>Nocardioidaceae</taxon>
        <taxon>Pimelobacter</taxon>
    </lineage>
</organism>
<evidence type="ECO:0000256" key="2">
    <source>
        <dbReference type="SAM" id="MobiDB-lite"/>
    </source>
</evidence>
<feature type="region of interest" description="Disordered" evidence="2">
    <location>
        <begin position="217"/>
        <end position="244"/>
    </location>
</feature>